<reference evidence="2" key="1">
    <citation type="journal article" date="2022" name="bioRxiv">
        <title>Genomics of Preaxostyla Flagellates Illuminates Evolutionary Transitions and the Path Towards Mitochondrial Loss.</title>
        <authorList>
            <person name="Novak L.V.F."/>
            <person name="Treitli S.C."/>
            <person name="Pyrih J."/>
            <person name="Halakuc P."/>
            <person name="Pipaliya S.V."/>
            <person name="Vacek V."/>
            <person name="Brzon O."/>
            <person name="Soukal P."/>
            <person name="Eme L."/>
            <person name="Dacks J.B."/>
            <person name="Karnkowska A."/>
            <person name="Elias M."/>
            <person name="Hampl V."/>
        </authorList>
    </citation>
    <scope>NUCLEOTIDE SEQUENCE</scope>
    <source>
        <strain evidence="2">RCP-MX</strain>
    </source>
</reference>
<evidence type="ECO:0000313" key="2">
    <source>
        <dbReference type="EMBL" id="KAJ4459409.1"/>
    </source>
</evidence>
<feature type="compositionally biased region" description="Acidic residues" evidence="1">
    <location>
        <begin position="1"/>
        <end position="16"/>
    </location>
</feature>
<dbReference type="Proteomes" id="UP001141327">
    <property type="component" value="Unassembled WGS sequence"/>
</dbReference>
<organism evidence="2 3">
    <name type="scientific">Paratrimastix pyriformis</name>
    <dbReference type="NCBI Taxonomy" id="342808"/>
    <lineage>
        <taxon>Eukaryota</taxon>
        <taxon>Metamonada</taxon>
        <taxon>Preaxostyla</taxon>
        <taxon>Paratrimastigidae</taxon>
        <taxon>Paratrimastix</taxon>
    </lineage>
</organism>
<protein>
    <submittedName>
        <fullName evidence="2">Uncharacterized protein</fullName>
    </submittedName>
</protein>
<evidence type="ECO:0000313" key="3">
    <source>
        <dbReference type="Proteomes" id="UP001141327"/>
    </source>
</evidence>
<dbReference type="EMBL" id="JAPMOS010000020">
    <property type="protein sequence ID" value="KAJ4459409.1"/>
    <property type="molecule type" value="Genomic_DNA"/>
</dbReference>
<keyword evidence="3" id="KW-1185">Reference proteome</keyword>
<sequence>MAEVQEEPYVDREEEGYAPLQPDEAPLVDPAEKHQTEFQRNYEAYREWSQGRGRFPTQIFRGNLQCRGSRALGTEACHIVSCEIMAQIFVLCEIKNLTLDQMWSIRKSMSRWDNLRIKTRGGNVSSPYNDADVDGKIGEYFSALKRGETMPPHPFVSAERVFRRAERQARILCRSLASGEEGIPREVIVAARELYSGLKLRCNLSAWHRRWKLKVQDGRSRRRSKRVA</sequence>
<accession>A0ABQ8UPZ4</accession>
<proteinExistence type="predicted"/>
<feature type="region of interest" description="Disordered" evidence="1">
    <location>
        <begin position="1"/>
        <end position="33"/>
    </location>
</feature>
<gene>
    <name evidence="2" type="ORF">PAPYR_4716</name>
</gene>
<name>A0ABQ8UPZ4_9EUKA</name>
<comment type="caution">
    <text evidence="2">The sequence shown here is derived from an EMBL/GenBank/DDBJ whole genome shotgun (WGS) entry which is preliminary data.</text>
</comment>
<evidence type="ECO:0000256" key="1">
    <source>
        <dbReference type="SAM" id="MobiDB-lite"/>
    </source>
</evidence>